<dbReference type="CDD" id="cd16495">
    <property type="entry name" value="RING_CH-C4HC3_MARCH"/>
    <property type="match status" value="1"/>
</dbReference>
<dbReference type="AlphaFoldDB" id="A0A9Q0FW72"/>
<dbReference type="GO" id="GO:0016567">
    <property type="term" value="P:protein ubiquitination"/>
    <property type="evidence" value="ECO:0007669"/>
    <property type="project" value="TreeGrafter"/>
</dbReference>
<feature type="transmembrane region" description="Helical" evidence="5">
    <location>
        <begin position="207"/>
        <end position="226"/>
    </location>
</feature>
<dbReference type="InterPro" id="IPR033275">
    <property type="entry name" value="MARCH-like"/>
</dbReference>
<evidence type="ECO:0000256" key="2">
    <source>
        <dbReference type="ARBA" id="ARBA00022771"/>
    </source>
</evidence>
<keyword evidence="5" id="KW-1133">Transmembrane helix</keyword>
<dbReference type="InterPro" id="IPR011016">
    <property type="entry name" value="Znf_RING-CH"/>
</dbReference>
<sequence>MGDIVLFVDDLQSSCSISHCRICHEAEFESCKSLEAPCACSGSVKFAHRDCIQRWCDEKGNTTCEICLQVRTSLMNLNFMIPYRISLLFIFSLSVQISAPMISTLVFSPLEVDEMTLMDCQFKVSFFEGAEYPHAFCQFGNYEPGYTATSKKSQPINAMTIRDSIVIPSTESDEEDEQESPAAAGEEATTDTNSYFECASAADRSAALFRSLALVFTVLMLLKHFFATLACGTEDYPFTLLTILILRATGILLPMYIILRTIAAIQKRLRRPQPQQVANDESDGSDGEDDEEDDRQHLV</sequence>
<evidence type="ECO:0000256" key="1">
    <source>
        <dbReference type="ARBA" id="ARBA00022723"/>
    </source>
</evidence>
<evidence type="ECO:0000256" key="3">
    <source>
        <dbReference type="ARBA" id="ARBA00022833"/>
    </source>
</evidence>
<proteinExistence type="predicted"/>
<dbReference type="EMBL" id="JAKUCV010003503">
    <property type="protein sequence ID" value="KAJ4838662.1"/>
    <property type="molecule type" value="Genomic_DNA"/>
</dbReference>
<keyword evidence="8" id="KW-1185">Reference proteome</keyword>
<feature type="transmembrane region" description="Helical" evidence="5">
    <location>
        <begin position="238"/>
        <end position="259"/>
    </location>
</feature>
<dbReference type="GO" id="GO:0004842">
    <property type="term" value="F:ubiquitin-protein transferase activity"/>
    <property type="evidence" value="ECO:0007669"/>
    <property type="project" value="TreeGrafter"/>
</dbReference>
<accession>A0A9Q0FW72</accession>
<dbReference type="Proteomes" id="UP001141552">
    <property type="component" value="Unassembled WGS sequence"/>
</dbReference>
<keyword evidence="3" id="KW-0862">Zinc</keyword>
<dbReference type="FunFam" id="3.30.40.10:FF:000318">
    <property type="entry name" value="E3 ubiquitin-protein ligase MARCH4"/>
    <property type="match status" value="1"/>
</dbReference>
<feature type="compositionally biased region" description="Acidic residues" evidence="4">
    <location>
        <begin position="280"/>
        <end position="293"/>
    </location>
</feature>
<dbReference type="InterPro" id="IPR013083">
    <property type="entry name" value="Znf_RING/FYVE/PHD"/>
</dbReference>
<dbReference type="PANTHER" id="PTHR23012:SF180">
    <property type="entry name" value="RING_FYVE_PHD ZINC FINGER SUPERFAMILY PROTEIN"/>
    <property type="match status" value="1"/>
</dbReference>
<dbReference type="GO" id="GO:0016020">
    <property type="term" value="C:membrane"/>
    <property type="evidence" value="ECO:0007669"/>
    <property type="project" value="TreeGrafter"/>
</dbReference>
<keyword evidence="1" id="KW-0479">Metal-binding</keyword>
<feature type="region of interest" description="Disordered" evidence="4">
    <location>
        <begin position="169"/>
        <end position="190"/>
    </location>
</feature>
<dbReference type="SUPFAM" id="SSF57850">
    <property type="entry name" value="RING/U-box"/>
    <property type="match status" value="1"/>
</dbReference>
<dbReference type="Pfam" id="PF12428">
    <property type="entry name" value="DUF3675"/>
    <property type="match status" value="1"/>
</dbReference>
<keyword evidence="2" id="KW-0863">Zinc-finger</keyword>
<evidence type="ECO:0000313" key="7">
    <source>
        <dbReference type="EMBL" id="KAJ4838662.1"/>
    </source>
</evidence>
<gene>
    <name evidence="7" type="ORF">Tsubulata_004259</name>
</gene>
<comment type="caution">
    <text evidence="7">The sequence shown here is derived from an EMBL/GenBank/DDBJ whole genome shotgun (WGS) entry which is preliminary data.</text>
</comment>
<evidence type="ECO:0000313" key="8">
    <source>
        <dbReference type="Proteomes" id="UP001141552"/>
    </source>
</evidence>
<name>A0A9Q0FW72_9ROSI</name>
<organism evidence="7 8">
    <name type="scientific">Turnera subulata</name>
    <dbReference type="NCBI Taxonomy" id="218843"/>
    <lineage>
        <taxon>Eukaryota</taxon>
        <taxon>Viridiplantae</taxon>
        <taxon>Streptophyta</taxon>
        <taxon>Embryophyta</taxon>
        <taxon>Tracheophyta</taxon>
        <taxon>Spermatophyta</taxon>
        <taxon>Magnoliopsida</taxon>
        <taxon>eudicotyledons</taxon>
        <taxon>Gunneridae</taxon>
        <taxon>Pentapetalae</taxon>
        <taxon>rosids</taxon>
        <taxon>fabids</taxon>
        <taxon>Malpighiales</taxon>
        <taxon>Passifloraceae</taxon>
        <taxon>Turnera</taxon>
    </lineage>
</organism>
<feature type="region of interest" description="Disordered" evidence="4">
    <location>
        <begin position="270"/>
        <end position="299"/>
    </location>
</feature>
<protein>
    <recommendedName>
        <fullName evidence="6">RING-CH-type domain-containing protein</fullName>
    </recommendedName>
</protein>
<dbReference type="GO" id="GO:0008270">
    <property type="term" value="F:zinc ion binding"/>
    <property type="evidence" value="ECO:0007669"/>
    <property type="project" value="UniProtKB-KW"/>
</dbReference>
<dbReference type="Pfam" id="PF12906">
    <property type="entry name" value="RINGv"/>
    <property type="match status" value="1"/>
</dbReference>
<evidence type="ECO:0000256" key="5">
    <source>
        <dbReference type="SAM" id="Phobius"/>
    </source>
</evidence>
<feature type="domain" description="RING-CH-type" evidence="6">
    <location>
        <begin position="12"/>
        <end position="74"/>
    </location>
</feature>
<dbReference type="PANTHER" id="PTHR23012">
    <property type="entry name" value="RING/FYVE/PHD ZINC FINGER DOMAIN-CONTAINING"/>
    <property type="match status" value="1"/>
</dbReference>
<evidence type="ECO:0000256" key="4">
    <source>
        <dbReference type="SAM" id="MobiDB-lite"/>
    </source>
</evidence>
<keyword evidence="5" id="KW-0472">Membrane</keyword>
<dbReference type="PROSITE" id="PS51292">
    <property type="entry name" value="ZF_RING_CH"/>
    <property type="match status" value="1"/>
</dbReference>
<evidence type="ECO:0000259" key="6">
    <source>
        <dbReference type="PROSITE" id="PS51292"/>
    </source>
</evidence>
<reference evidence="7" key="1">
    <citation type="submission" date="2022-02" db="EMBL/GenBank/DDBJ databases">
        <authorList>
            <person name="Henning P.M."/>
            <person name="McCubbin A.G."/>
            <person name="Shore J.S."/>
        </authorList>
    </citation>
    <scope>NUCLEOTIDE SEQUENCE</scope>
    <source>
        <strain evidence="7">F60SS</strain>
        <tissue evidence="7">Leaves</tissue>
    </source>
</reference>
<reference evidence="7" key="2">
    <citation type="journal article" date="2023" name="Plants (Basel)">
        <title>Annotation of the Turnera subulata (Passifloraceae) Draft Genome Reveals the S-Locus Evolved after the Divergence of Turneroideae from Passifloroideae in a Stepwise Manner.</title>
        <authorList>
            <person name="Henning P.M."/>
            <person name="Roalson E.H."/>
            <person name="Mir W."/>
            <person name="McCubbin A.G."/>
            <person name="Shore J.S."/>
        </authorList>
    </citation>
    <scope>NUCLEOTIDE SEQUENCE</scope>
    <source>
        <strain evidence="7">F60SS</strain>
    </source>
</reference>
<feature type="transmembrane region" description="Helical" evidence="5">
    <location>
        <begin position="85"/>
        <end position="108"/>
    </location>
</feature>
<keyword evidence="5" id="KW-0812">Transmembrane</keyword>
<dbReference type="Gene3D" id="3.30.40.10">
    <property type="entry name" value="Zinc/RING finger domain, C3HC4 (zinc finger)"/>
    <property type="match status" value="1"/>
</dbReference>
<dbReference type="OrthoDB" id="264354at2759"/>
<dbReference type="SMART" id="SM00744">
    <property type="entry name" value="RINGv"/>
    <property type="match status" value="1"/>
</dbReference>
<dbReference type="InterPro" id="IPR022143">
    <property type="entry name" value="DUF3675"/>
</dbReference>